<organism evidence="1 2">
    <name type="scientific">Cercopithifilaria johnstoni</name>
    <dbReference type="NCBI Taxonomy" id="2874296"/>
    <lineage>
        <taxon>Eukaryota</taxon>
        <taxon>Metazoa</taxon>
        <taxon>Ecdysozoa</taxon>
        <taxon>Nematoda</taxon>
        <taxon>Chromadorea</taxon>
        <taxon>Rhabditida</taxon>
        <taxon>Spirurina</taxon>
        <taxon>Spiruromorpha</taxon>
        <taxon>Filarioidea</taxon>
        <taxon>Onchocercidae</taxon>
        <taxon>Cercopithifilaria</taxon>
    </lineage>
</organism>
<sequence>MKIAQMGMRSKCKDAMAVLERIPNPQSIRLPKFHILESEPAVEMCGMIFSSSLNTLQIGVNSSLSPPDSLSKMVSPIASCSNDEEVQKCPEDNSFDKQTLKADLQCAKSEMALHDNCIYNAYLKPDSSPTHSFKLVSAEASVDYTILKEHKMDYRISKCNAKEKFNLRCTACGIESDKLRMIEDFHEHIMNCGKYRR</sequence>
<comment type="caution">
    <text evidence="1">The sequence shown here is derived from an EMBL/GenBank/DDBJ whole genome shotgun (WGS) entry which is preliminary data.</text>
</comment>
<dbReference type="Proteomes" id="UP000746747">
    <property type="component" value="Unassembled WGS sequence"/>
</dbReference>
<dbReference type="AlphaFoldDB" id="A0A8J2MF52"/>
<proteinExistence type="predicted"/>
<keyword evidence="2" id="KW-1185">Reference proteome</keyword>
<protein>
    <submittedName>
        <fullName evidence="1">Uncharacterized protein</fullName>
    </submittedName>
</protein>
<reference evidence="1" key="1">
    <citation type="submission" date="2021-09" db="EMBL/GenBank/DDBJ databases">
        <authorList>
            <consortium name="Pathogen Informatics"/>
        </authorList>
    </citation>
    <scope>NUCLEOTIDE SEQUENCE</scope>
</reference>
<name>A0A8J2MF52_9BILA</name>
<dbReference type="EMBL" id="CAKAEH010001981">
    <property type="protein sequence ID" value="CAG9540607.1"/>
    <property type="molecule type" value="Genomic_DNA"/>
</dbReference>
<evidence type="ECO:0000313" key="2">
    <source>
        <dbReference type="Proteomes" id="UP000746747"/>
    </source>
</evidence>
<evidence type="ECO:0000313" key="1">
    <source>
        <dbReference type="EMBL" id="CAG9540607.1"/>
    </source>
</evidence>
<accession>A0A8J2MF52</accession>
<gene>
    <name evidence="1" type="ORF">CJOHNSTONI_LOCUS10104</name>
</gene>
<dbReference type="OrthoDB" id="5872744at2759"/>